<keyword evidence="4" id="KW-0813">Transport</keyword>
<feature type="transmembrane region" description="Helical" evidence="7">
    <location>
        <begin position="106"/>
        <end position="125"/>
    </location>
</feature>
<feature type="transmembrane region" description="Helical" evidence="7">
    <location>
        <begin position="38"/>
        <end position="60"/>
    </location>
</feature>
<dbReference type="PANTHER" id="PTHR30086:SF20">
    <property type="entry name" value="ARGININE EXPORTER PROTEIN ARGO-RELATED"/>
    <property type="match status" value="1"/>
</dbReference>
<evidence type="ECO:0000256" key="6">
    <source>
        <dbReference type="ARBA" id="ARBA00023136"/>
    </source>
</evidence>
<accession>A0ABV6CBJ3</accession>
<dbReference type="Pfam" id="PF01810">
    <property type="entry name" value="LysE"/>
    <property type="match status" value="1"/>
</dbReference>
<evidence type="ECO:0000313" key="9">
    <source>
        <dbReference type="Proteomes" id="UP001589758"/>
    </source>
</evidence>
<reference evidence="8 9" key="1">
    <citation type="submission" date="2024-09" db="EMBL/GenBank/DDBJ databases">
        <authorList>
            <person name="Sun Q."/>
            <person name="Mori K."/>
        </authorList>
    </citation>
    <scope>NUCLEOTIDE SEQUENCE [LARGE SCALE GENOMIC DNA]</scope>
    <source>
        <strain evidence="8 9">CCM 8545</strain>
    </source>
</reference>
<evidence type="ECO:0000256" key="4">
    <source>
        <dbReference type="ARBA" id="ARBA00022970"/>
    </source>
</evidence>
<feature type="transmembrane region" description="Helical" evidence="7">
    <location>
        <begin position="66"/>
        <end position="85"/>
    </location>
</feature>
<dbReference type="RefSeq" id="WP_385877469.1">
    <property type="nucleotide sequence ID" value="NZ_JBHLXE010000100.1"/>
</dbReference>
<sequence length="201" mass="22203">MAIWFEGFLLGLSLIVAIGSQNAFVLRQGLLGQHVLPVIICCALSDALLITIGVSGFYIVVEKYPLVIDITRVFGIVFLCAYAILRFISAYKATSFMELSSDSHKLPLKVVLGTCLAFTFLNPHVYLDTVILLGGIASQYKENAWLFGLGACFASVVFFTGLGFLAKFLRPFFINKKSWQYLDIFIGVVMFFIAGNLLLAF</sequence>
<evidence type="ECO:0000256" key="2">
    <source>
        <dbReference type="ARBA" id="ARBA00022475"/>
    </source>
</evidence>
<evidence type="ECO:0000313" key="8">
    <source>
        <dbReference type="EMBL" id="MFC0180359.1"/>
    </source>
</evidence>
<dbReference type="InterPro" id="IPR001123">
    <property type="entry name" value="LeuE-type"/>
</dbReference>
<keyword evidence="6 7" id="KW-0472">Membrane</keyword>
<protein>
    <submittedName>
        <fullName evidence="8">LysE/ArgO family amino acid transporter</fullName>
    </submittedName>
</protein>
<dbReference type="Proteomes" id="UP001589758">
    <property type="component" value="Unassembled WGS sequence"/>
</dbReference>
<name>A0ABV6CBJ3_9GAMM</name>
<dbReference type="EMBL" id="JBHLXE010000100">
    <property type="protein sequence ID" value="MFC0180359.1"/>
    <property type="molecule type" value="Genomic_DNA"/>
</dbReference>
<keyword evidence="9" id="KW-1185">Reference proteome</keyword>
<evidence type="ECO:0000256" key="7">
    <source>
        <dbReference type="SAM" id="Phobius"/>
    </source>
</evidence>
<feature type="transmembrane region" description="Helical" evidence="7">
    <location>
        <begin position="181"/>
        <end position="200"/>
    </location>
</feature>
<proteinExistence type="predicted"/>
<evidence type="ECO:0000256" key="3">
    <source>
        <dbReference type="ARBA" id="ARBA00022692"/>
    </source>
</evidence>
<organism evidence="8 9">
    <name type="scientific">Thorsellia kenyensis</name>
    <dbReference type="NCBI Taxonomy" id="1549888"/>
    <lineage>
        <taxon>Bacteria</taxon>
        <taxon>Pseudomonadati</taxon>
        <taxon>Pseudomonadota</taxon>
        <taxon>Gammaproteobacteria</taxon>
        <taxon>Enterobacterales</taxon>
        <taxon>Thorselliaceae</taxon>
        <taxon>Thorsellia</taxon>
    </lineage>
</organism>
<evidence type="ECO:0000256" key="1">
    <source>
        <dbReference type="ARBA" id="ARBA00004651"/>
    </source>
</evidence>
<feature type="transmembrane region" description="Helical" evidence="7">
    <location>
        <begin position="145"/>
        <end position="169"/>
    </location>
</feature>
<comment type="subcellular location">
    <subcellularLocation>
        <location evidence="1">Cell membrane</location>
        <topology evidence="1">Multi-pass membrane protein</topology>
    </subcellularLocation>
</comment>
<keyword evidence="5 7" id="KW-1133">Transmembrane helix</keyword>
<dbReference type="PANTHER" id="PTHR30086">
    <property type="entry name" value="ARGININE EXPORTER PROTEIN ARGO"/>
    <property type="match status" value="1"/>
</dbReference>
<keyword evidence="4" id="KW-0029">Amino-acid transport</keyword>
<gene>
    <name evidence="8" type="ORF">ACFFIT_09750</name>
</gene>
<keyword evidence="2" id="KW-1003">Cell membrane</keyword>
<comment type="caution">
    <text evidence="8">The sequence shown here is derived from an EMBL/GenBank/DDBJ whole genome shotgun (WGS) entry which is preliminary data.</text>
</comment>
<evidence type="ECO:0000256" key="5">
    <source>
        <dbReference type="ARBA" id="ARBA00022989"/>
    </source>
</evidence>
<keyword evidence="3 7" id="KW-0812">Transmembrane</keyword>
<feature type="transmembrane region" description="Helical" evidence="7">
    <location>
        <begin position="6"/>
        <end position="26"/>
    </location>
</feature>